<gene>
    <name evidence="1" type="ORF">LTS18_013137</name>
</gene>
<sequence length="344" mass="38165">YAIFAHRPIRAGTRILSEPPLLVIPNTEYLAEDVDKEFAKLSDTDRRKVWSLASAHGQDEGKWPKGGAHPSCDARQKKRIEEQHNVRISPHPTLLSIVQTNAMQISPHHQHSPTTSFPTSTNGGGAGVFEIASRFNHSCVPNAHFSWNERLGGGEGRMTVYVVKDVEEGEEITLSYCDPYYDPALRRWELQHYGFVCDCAACGDSGVEGSFTARSLERRARLREIEEDVLSSEGGLVSEEENGDGDGDGVAERKIRLEGLLETVRLSREEGLVNSGLAETFMAIAYVCHDVGDIKTAVRAAKNGVYVDTLCMGDEHPITVAHRAVVQKLHEQMLEMERRGELEK</sequence>
<reference evidence="1" key="1">
    <citation type="submission" date="2024-09" db="EMBL/GenBank/DDBJ databases">
        <title>Black Yeasts Isolated from many extreme environments.</title>
        <authorList>
            <person name="Coleine C."/>
            <person name="Stajich J.E."/>
            <person name="Selbmann L."/>
        </authorList>
    </citation>
    <scope>NUCLEOTIDE SEQUENCE</scope>
    <source>
        <strain evidence="1">CCFEE 5737</strain>
    </source>
</reference>
<keyword evidence="2" id="KW-1185">Reference proteome</keyword>
<accession>A0ACC3CWM1</accession>
<organism evidence="1 2">
    <name type="scientific">Coniosporium uncinatum</name>
    <dbReference type="NCBI Taxonomy" id="93489"/>
    <lineage>
        <taxon>Eukaryota</taxon>
        <taxon>Fungi</taxon>
        <taxon>Dikarya</taxon>
        <taxon>Ascomycota</taxon>
        <taxon>Pezizomycotina</taxon>
        <taxon>Dothideomycetes</taxon>
        <taxon>Dothideomycetes incertae sedis</taxon>
        <taxon>Coniosporium</taxon>
    </lineage>
</organism>
<dbReference type="Proteomes" id="UP001186974">
    <property type="component" value="Unassembled WGS sequence"/>
</dbReference>
<dbReference type="EMBL" id="JAWDJW010010351">
    <property type="protein sequence ID" value="KAK3047514.1"/>
    <property type="molecule type" value="Genomic_DNA"/>
</dbReference>
<name>A0ACC3CWM1_9PEZI</name>
<feature type="non-terminal residue" evidence="1">
    <location>
        <position position="1"/>
    </location>
</feature>
<proteinExistence type="predicted"/>
<evidence type="ECO:0000313" key="1">
    <source>
        <dbReference type="EMBL" id="KAK3047514.1"/>
    </source>
</evidence>
<evidence type="ECO:0000313" key="2">
    <source>
        <dbReference type="Proteomes" id="UP001186974"/>
    </source>
</evidence>
<protein>
    <submittedName>
        <fullName evidence="1">Uncharacterized protein</fullName>
    </submittedName>
</protein>
<comment type="caution">
    <text evidence="1">The sequence shown here is derived from an EMBL/GenBank/DDBJ whole genome shotgun (WGS) entry which is preliminary data.</text>
</comment>